<dbReference type="Gene3D" id="2.40.160.10">
    <property type="entry name" value="Porin"/>
    <property type="match status" value="1"/>
</dbReference>
<evidence type="ECO:0000256" key="3">
    <source>
        <dbReference type="ARBA" id="ARBA00022448"/>
    </source>
</evidence>
<evidence type="ECO:0000256" key="5">
    <source>
        <dbReference type="ARBA" id="ARBA00022692"/>
    </source>
</evidence>
<dbReference type="InterPro" id="IPR001702">
    <property type="entry name" value="Porin_Gram-ve"/>
</dbReference>
<dbReference type="GO" id="GO:0015288">
    <property type="term" value="F:porin activity"/>
    <property type="evidence" value="ECO:0007669"/>
    <property type="project" value="UniProtKB-KW"/>
</dbReference>
<dbReference type="PRINTS" id="PR00182">
    <property type="entry name" value="ECOLNEIPORIN"/>
</dbReference>
<keyword evidence="10" id="KW-0998">Cell outer membrane</keyword>
<dbReference type="PRINTS" id="PR00184">
    <property type="entry name" value="NEISSPPORIN"/>
</dbReference>
<comment type="subunit">
    <text evidence="2">Homotrimer.</text>
</comment>
<proteinExistence type="predicted"/>
<dbReference type="RefSeq" id="WP_024905655.1">
    <property type="nucleotide sequence ID" value="NZ_CADFGU010000017.1"/>
</dbReference>
<dbReference type="GO" id="GO:0009279">
    <property type="term" value="C:cell outer membrane"/>
    <property type="evidence" value="ECO:0007669"/>
    <property type="project" value="UniProtKB-SubCell"/>
</dbReference>
<evidence type="ECO:0000256" key="6">
    <source>
        <dbReference type="ARBA" id="ARBA00022729"/>
    </source>
</evidence>
<feature type="chain" id="PRO_5002490660" description="Porin domain-containing protein" evidence="11">
    <location>
        <begin position="21"/>
        <end position="384"/>
    </location>
</feature>
<dbReference type="OrthoDB" id="8982743at2"/>
<evidence type="ECO:0000256" key="2">
    <source>
        <dbReference type="ARBA" id="ARBA00011233"/>
    </source>
</evidence>
<keyword evidence="8" id="KW-0626">Porin</keyword>
<dbReference type="GO" id="GO:0046930">
    <property type="term" value="C:pore complex"/>
    <property type="evidence" value="ECO:0007669"/>
    <property type="project" value="UniProtKB-KW"/>
</dbReference>
<dbReference type="GO" id="GO:0034220">
    <property type="term" value="P:monoatomic ion transmembrane transport"/>
    <property type="evidence" value="ECO:0007669"/>
    <property type="project" value="InterPro"/>
</dbReference>
<keyword evidence="14" id="KW-1185">Reference proteome</keyword>
<keyword evidence="9" id="KW-0472">Membrane</keyword>
<dbReference type="InterPro" id="IPR033900">
    <property type="entry name" value="Gram_neg_porin_domain"/>
</dbReference>
<evidence type="ECO:0000256" key="10">
    <source>
        <dbReference type="ARBA" id="ARBA00023237"/>
    </source>
</evidence>
<evidence type="ECO:0000313" key="14">
    <source>
        <dbReference type="Proteomes" id="UP000033618"/>
    </source>
</evidence>
<evidence type="ECO:0000256" key="1">
    <source>
        <dbReference type="ARBA" id="ARBA00004571"/>
    </source>
</evidence>
<gene>
    <name evidence="13" type="ORF">WM40_22825</name>
</gene>
<feature type="signal peptide" evidence="11">
    <location>
        <begin position="1"/>
        <end position="20"/>
    </location>
</feature>
<evidence type="ECO:0000256" key="11">
    <source>
        <dbReference type="SAM" id="SignalP"/>
    </source>
</evidence>
<keyword evidence="7" id="KW-0406">Ion transport</keyword>
<evidence type="ECO:0000256" key="7">
    <source>
        <dbReference type="ARBA" id="ARBA00023065"/>
    </source>
</evidence>
<reference evidence="13 14" key="1">
    <citation type="submission" date="2015-03" db="EMBL/GenBank/DDBJ databases">
        <title>Draft Genome Sequence of Burkholderia andropogonis type strain ICMP2807, isolated from Sorghum bicolor.</title>
        <authorList>
            <person name="Lopes-Santos L."/>
            <person name="Castro D.B."/>
            <person name="Ottoboni L.M."/>
            <person name="Park D."/>
            <person name="Weirc B.S."/>
            <person name="Destefano S.A."/>
        </authorList>
    </citation>
    <scope>NUCLEOTIDE SEQUENCE [LARGE SCALE GENOMIC DNA]</scope>
    <source>
        <strain evidence="13 14">ICMP2807</strain>
    </source>
</reference>
<evidence type="ECO:0000256" key="9">
    <source>
        <dbReference type="ARBA" id="ARBA00023136"/>
    </source>
</evidence>
<dbReference type="InterPro" id="IPR023614">
    <property type="entry name" value="Porin_dom_sf"/>
</dbReference>
<keyword evidence="5" id="KW-0812">Transmembrane</keyword>
<keyword evidence="4" id="KW-1134">Transmembrane beta strand</keyword>
<accession>A0A0F5JW12</accession>
<dbReference type="InterPro" id="IPR002299">
    <property type="entry name" value="Porin_Neis"/>
</dbReference>
<dbReference type="Proteomes" id="UP000033618">
    <property type="component" value="Unassembled WGS sequence"/>
</dbReference>
<keyword evidence="6 11" id="KW-0732">Signal</keyword>
<dbReference type="EMBL" id="LAQU01000040">
    <property type="protein sequence ID" value="KKB61497.1"/>
    <property type="molecule type" value="Genomic_DNA"/>
</dbReference>
<dbReference type="PATRIC" id="fig|28092.6.peg.5370"/>
<dbReference type="STRING" id="28092.WM40_22825"/>
<sequence length="384" mass="40061">MKKSLLLAALLGAGVVTAHAQSSVTLYGIVDAGLQYTSNSVGTSKYSFLSGGDYGNRWGLKGTEDLGGGLAAIFNLENGFNIGTGNFSSSGTEFNRQAFVGLASKQYGTLTFGRQYAPTTDLIESYGPAIVGGIGTFPGDISDMDNGVRVNNSVKYKTLTYNGLTGEIMYGFGNNAGQMNGGSAYAAGLSYIQGPIVAGATYYRTNTAYNGGTNAAAIASTNVISAGYVNAKAQQSINAVAGTQLSPDIYLGLVYAYTQYLPSATSYIRHSVAYNSVGAVGTYQLNPALIVGLSYNYTFGQKVDAASQTSAPRYQQIAGKAIYSLSKRTGFYLFAGYQHAYGQTLNASGQIVNAQASVGDAMNGGSNSSGRSQALVRIGMYNKF</sequence>
<keyword evidence="3" id="KW-0813">Transport</keyword>
<evidence type="ECO:0000256" key="8">
    <source>
        <dbReference type="ARBA" id="ARBA00023114"/>
    </source>
</evidence>
<dbReference type="CDD" id="cd00342">
    <property type="entry name" value="gram_neg_porins"/>
    <property type="match status" value="1"/>
</dbReference>
<dbReference type="SUPFAM" id="SSF56935">
    <property type="entry name" value="Porins"/>
    <property type="match status" value="1"/>
</dbReference>
<dbReference type="PANTHER" id="PTHR34501">
    <property type="entry name" value="PROTEIN YDDL-RELATED"/>
    <property type="match status" value="1"/>
</dbReference>
<dbReference type="PANTHER" id="PTHR34501:SF9">
    <property type="entry name" value="MAJOR OUTER MEMBRANE PROTEIN P.IA"/>
    <property type="match status" value="1"/>
</dbReference>
<evidence type="ECO:0000313" key="13">
    <source>
        <dbReference type="EMBL" id="KKB61497.1"/>
    </source>
</evidence>
<dbReference type="AlphaFoldDB" id="A0A0F5JW12"/>
<evidence type="ECO:0000256" key="4">
    <source>
        <dbReference type="ARBA" id="ARBA00022452"/>
    </source>
</evidence>
<feature type="domain" description="Porin" evidence="12">
    <location>
        <begin position="9"/>
        <end position="339"/>
    </location>
</feature>
<comment type="caution">
    <text evidence="13">The sequence shown here is derived from an EMBL/GenBank/DDBJ whole genome shotgun (WGS) entry which is preliminary data.</text>
</comment>
<evidence type="ECO:0000259" key="12">
    <source>
        <dbReference type="Pfam" id="PF13609"/>
    </source>
</evidence>
<name>A0A0F5JW12_9BURK</name>
<dbReference type="InterPro" id="IPR050298">
    <property type="entry name" value="Gram-neg_bact_OMP"/>
</dbReference>
<protein>
    <recommendedName>
        <fullName evidence="12">Porin domain-containing protein</fullName>
    </recommendedName>
</protein>
<dbReference type="Pfam" id="PF13609">
    <property type="entry name" value="Porin_4"/>
    <property type="match status" value="1"/>
</dbReference>
<organism evidence="13 14">
    <name type="scientific">Robbsia andropogonis</name>
    <dbReference type="NCBI Taxonomy" id="28092"/>
    <lineage>
        <taxon>Bacteria</taxon>
        <taxon>Pseudomonadati</taxon>
        <taxon>Pseudomonadota</taxon>
        <taxon>Betaproteobacteria</taxon>
        <taxon>Burkholderiales</taxon>
        <taxon>Burkholderiaceae</taxon>
        <taxon>Robbsia</taxon>
    </lineage>
</organism>
<comment type="subcellular location">
    <subcellularLocation>
        <location evidence="1">Cell outer membrane</location>
        <topology evidence="1">Multi-pass membrane protein</topology>
    </subcellularLocation>
</comment>